<keyword evidence="9" id="KW-1185">Reference proteome</keyword>
<evidence type="ECO:0000256" key="3">
    <source>
        <dbReference type="ARBA" id="ARBA00012452"/>
    </source>
</evidence>
<evidence type="ECO:0000256" key="5">
    <source>
        <dbReference type="ARBA" id="ARBA00047960"/>
    </source>
</evidence>
<evidence type="ECO:0000259" key="7">
    <source>
        <dbReference type="PROSITE" id="PS50405"/>
    </source>
</evidence>
<dbReference type="GO" id="GO:0006749">
    <property type="term" value="P:glutathione metabolic process"/>
    <property type="evidence" value="ECO:0007669"/>
    <property type="project" value="TreeGrafter"/>
</dbReference>
<feature type="domain" description="GST N-terminal" evidence="6">
    <location>
        <begin position="5"/>
        <end position="84"/>
    </location>
</feature>
<feature type="domain" description="GST C-terminal" evidence="7">
    <location>
        <begin position="88"/>
        <end position="223"/>
    </location>
</feature>
<dbReference type="SUPFAM" id="SSF47616">
    <property type="entry name" value="GST C-terminal domain-like"/>
    <property type="match status" value="1"/>
</dbReference>
<comment type="catalytic activity">
    <reaction evidence="5">
        <text>RX + glutathione = an S-substituted glutathione + a halide anion + H(+)</text>
        <dbReference type="Rhea" id="RHEA:16437"/>
        <dbReference type="ChEBI" id="CHEBI:15378"/>
        <dbReference type="ChEBI" id="CHEBI:16042"/>
        <dbReference type="ChEBI" id="CHEBI:17792"/>
        <dbReference type="ChEBI" id="CHEBI:57925"/>
        <dbReference type="ChEBI" id="CHEBI:90779"/>
        <dbReference type="EC" id="2.5.1.18"/>
    </reaction>
</comment>
<dbReference type="GO" id="GO:0004364">
    <property type="term" value="F:glutathione transferase activity"/>
    <property type="evidence" value="ECO:0007669"/>
    <property type="project" value="UniProtKB-EC"/>
</dbReference>
<dbReference type="Gene3D" id="3.40.30.10">
    <property type="entry name" value="Glutaredoxin"/>
    <property type="match status" value="1"/>
</dbReference>
<dbReference type="EMBL" id="CAKKNE010000004">
    <property type="protein sequence ID" value="CAH0373199.1"/>
    <property type="molecule type" value="Genomic_DNA"/>
</dbReference>
<dbReference type="InterPro" id="IPR004046">
    <property type="entry name" value="GST_C"/>
</dbReference>
<evidence type="ECO:0000256" key="2">
    <source>
        <dbReference type="ARBA" id="ARBA00005861"/>
    </source>
</evidence>
<comment type="similarity">
    <text evidence="2">Belongs to the GST superfamily. Mu family.</text>
</comment>
<dbReference type="Proteomes" id="UP000789595">
    <property type="component" value="Unassembled WGS sequence"/>
</dbReference>
<dbReference type="SFLD" id="SFLDS00019">
    <property type="entry name" value="Glutathione_Transferase_(cytos"/>
    <property type="match status" value="1"/>
</dbReference>
<sequence length="229" mass="25165">MAAYDKPTLVYFNILGRGEPIRMTFAACGVEYDEQSVPYGDMKGQAGSKDWPFGQAPVLRTQGTSLTQMTAIMRYVAAKHKPELLGTTLEDRATVDALLEGIDDLYLKYIDCVYSDQLSPPARDALWAKHFNPMTAAERNGGGHLRFIDGFLERSGGPFLLGERCTIADLFLYFALEAFSRDVCFGNRPAQIYPRLGVFQEAVADLDGLKERLASSARASLSFNGNGVG</sequence>
<dbReference type="InterPro" id="IPR036249">
    <property type="entry name" value="Thioredoxin-like_sf"/>
</dbReference>
<proteinExistence type="inferred from homology"/>
<dbReference type="AlphaFoldDB" id="A0A8J2SUA3"/>
<protein>
    <recommendedName>
        <fullName evidence="3">glutathione transferase</fullName>
        <ecNumber evidence="3">2.5.1.18</ecNumber>
    </recommendedName>
</protein>
<dbReference type="CDD" id="cd03039">
    <property type="entry name" value="GST_N_Sigma_like"/>
    <property type="match status" value="1"/>
</dbReference>
<dbReference type="InterPro" id="IPR004045">
    <property type="entry name" value="Glutathione_S-Trfase_N"/>
</dbReference>
<dbReference type="SUPFAM" id="SSF52833">
    <property type="entry name" value="Thioredoxin-like"/>
    <property type="match status" value="1"/>
</dbReference>
<dbReference type="Gene3D" id="1.20.1050.10">
    <property type="match status" value="1"/>
</dbReference>
<evidence type="ECO:0000259" key="6">
    <source>
        <dbReference type="PROSITE" id="PS50404"/>
    </source>
</evidence>
<dbReference type="InterPro" id="IPR050213">
    <property type="entry name" value="GST_superfamily"/>
</dbReference>
<dbReference type="PROSITE" id="PS50405">
    <property type="entry name" value="GST_CTER"/>
    <property type="match status" value="1"/>
</dbReference>
<evidence type="ECO:0000256" key="4">
    <source>
        <dbReference type="ARBA" id="ARBA00022679"/>
    </source>
</evidence>
<dbReference type="OrthoDB" id="69986at2759"/>
<dbReference type="EC" id="2.5.1.18" evidence="3"/>
<comment type="function">
    <text evidence="1">Conjugation of reduced glutathione to a wide number of exogenous and endogenous hydrophobic electrophiles.</text>
</comment>
<dbReference type="Pfam" id="PF14497">
    <property type="entry name" value="GST_C_3"/>
    <property type="match status" value="1"/>
</dbReference>
<dbReference type="InterPro" id="IPR036282">
    <property type="entry name" value="Glutathione-S-Trfase_C_sf"/>
</dbReference>
<evidence type="ECO:0000256" key="1">
    <source>
        <dbReference type="ARBA" id="ARBA00003701"/>
    </source>
</evidence>
<dbReference type="PANTHER" id="PTHR11571:SF222">
    <property type="entry name" value="GLUTATHIONE TRANSFERASE"/>
    <property type="match status" value="1"/>
</dbReference>
<dbReference type="InterPro" id="IPR010987">
    <property type="entry name" value="Glutathione-S-Trfase_C-like"/>
</dbReference>
<evidence type="ECO:0000313" key="8">
    <source>
        <dbReference type="EMBL" id="CAH0373199.1"/>
    </source>
</evidence>
<comment type="caution">
    <text evidence="8">The sequence shown here is derived from an EMBL/GenBank/DDBJ whole genome shotgun (WGS) entry which is preliminary data.</text>
</comment>
<organism evidence="8 9">
    <name type="scientific">Pelagomonas calceolata</name>
    <dbReference type="NCBI Taxonomy" id="35677"/>
    <lineage>
        <taxon>Eukaryota</taxon>
        <taxon>Sar</taxon>
        <taxon>Stramenopiles</taxon>
        <taxon>Ochrophyta</taxon>
        <taxon>Pelagophyceae</taxon>
        <taxon>Pelagomonadales</taxon>
        <taxon>Pelagomonadaceae</taxon>
        <taxon>Pelagomonas</taxon>
    </lineage>
</organism>
<name>A0A8J2SUA3_9STRA</name>
<dbReference type="InterPro" id="IPR040079">
    <property type="entry name" value="Glutathione_S-Trfase"/>
</dbReference>
<gene>
    <name evidence="8" type="ORF">PECAL_4P03790</name>
</gene>
<dbReference type="PROSITE" id="PS50404">
    <property type="entry name" value="GST_NTER"/>
    <property type="match status" value="1"/>
</dbReference>
<evidence type="ECO:0000313" key="9">
    <source>
        <dbReference type="Proteomes" id="UP000789595"/>
    </source>
</evidence>
<reference evidence="8" key="1">
    <citation type="submission" date="2021-11" db="EMBL/GenBank/DDBJ databases">
        <authorList>
            <consortium name="Genoscope - CEA"/>
            <person name="William W."/>
        </authorList>
    </citation>
    <scope>NUCLEOTIDE SEQUENCE</scope>
</reference>
<dbReference type="Pfam" id="PF02798">
    <property type="entry name" value="GST_N"/>
    <property type="match status" value="1"/>
</dbReference>
<keyword evidence="4" id="KW-0808">Transferase</keyword>
<dbReference type="PANTHER" id="PTHR11571">
    <property type="entry name" value="GLUTATHIONE S-TRANSFERASE"/>
    <property type="match status" value="1"/>
</dbReference>
<accession>A0A8J2SUA3</accession>